<evidence type="ECO:0000313" key="4">
    <source>
        <dbReference type="Proteomes" id="UP000317835"/>
    </source>
</evidence>
<dbReference type="Gene3D" id="2.60.40.1220">
    <property type="match status" value="1"/>
</dbReference>
<dbReference type="InterPro" id="IPR014755">
    <property type="entry name" value="Cu-Rt/internalin_Ig-like"/>
</dbReference>
<accession>A0A518H2H6</accession>
<reference evidence="3 4" key="1">
    <citation type="submission" date="2019-02" db="EMBL/GenBank/DDBJ databases">
        <title>Deep-cultivation of Planctomycetes and their phenomic and genomic characterization uncovers novel biology.</title>
        <authorList>
            <person name="Wiegand S."/>
            <person name="Jogler M."/>
            <person name="Boedeker C."/>
            <person name="Pinto D."/>
            <person name="Vollmers J."/>
            <person name="Rivas-Marin E."/>
            <person name="Kohn T."/>
            <person name="Peeters S.H."/>
            <person name="Heuer A."/>
            <person name="Rast P."/>
            <person name="Oberbeckmann S."/>
            <person name="Bunk B."/>
            <person name="Jeske O."/>
            <person name="Meyerdierks A."/>
            <person name="Storesund J.E."/>
            <person name="Kallscheuer N."/>
            <person name="Luecker S."/>
            <person name="Lage O.M."/>
            <person name="Pohl T."/>
            <person name="Merkel B.J."/>
            <person name="Hornburger P."/>
            <person name="Mueller R.-W."/>
            <person name="Bruemmer F."/>
            <person name="Labrenz M."/>
            <person name="Spormann A.M."/>
            <person name="Op den Camp H."/>
            <person name="Overmann J."/>
            <person name="Amann R."/>
            <person name="Jetten M.S.M."/>
            <person name="Mascher T."/>
            <person name="Medema M.H."/>
            <person name="Devos D.P."/>
            <person name="Kaster A.-K."/>
            <person name="Ovreas L."/>
            <person name="Rohde M."/>
            <person name="Galperin M.Y."/>
            <person name="Jogler C."/>
        </authorList>
    </citation>
    <scope>NUCLEOTIDE SEQUENCE [LARGE SCALE GENOMIC DNA]</scope>
    <source>
        <strain evidence="3 4">ElP</strain>
    </source>
</reference>
<dbReference type="NCBIfam" id="NF041518">
    <property type="entry name" value="choice_anch_Q"/>
    <property type="match status" value="1"/>
</dbReference>
<dbReference type="InterPro" id="IPR006626">
    <property type="entry name" value="PbH1"/>
</dbReference>
<feature type="region of interest" description="Disordered" evidence="2">
    <location>
        <begin position="460"/>
        <end position="479"/>
    </location>
</feature>
<protein>
    <submittedName>
        <fullName evidence="3">Uncharacterized protein</fullName>
    </submittedName>
</protein>
<keyword evidence="1" id="KW-0732">Signal</keyword>
<dbReference type="Proteomes" id="UP000317835">
    <property type="component" value="Chromosome"/>
</dbReference>
<dbReference type="AlphaFoldDB" id="A0A518H2H6"/>
<evidence type="ECO:0000256" key="2">
    <source>
        <dbReference type="SAM" id="MobiDB-lite"/>
    </source>
</evidence>
<dbReference type="SMART" id="SM00710">
    <property type="entry name" value="PbH1"/>
    <property type="match status" value="5"/>
</dbReference>
<evidence type="ECO:0000313" key="3">
    <source>
        <dbReference type="EMBL" id="QDV35062.1"/>
    </source>
</evidence>
<gene>
    <name evidence="3" type="ORF">ElP_29640</name>
</gene>
<organism evidence="3 4">
    <name type="scientific">Tautonia plasticadhaerens</name>
    <dbReference type="NCBI Taxonomy" id="2527974"/>
    <lineage>
        <taxon>Bacteria</taxon>
        <taxon>Pseudomonadati</taxon>
        <taxon>Planctomycetota</taxon>
        <taxon>Planctomycetia</taxon>
        <taxon>Isosphaerales</taxon>
        <taxon>Isosphaeraceae</taxon>
        <taxon>Tautonia</taxon>
    </lineage>
</organism>
<sequence>MEPRTLLATFTVTSLDDAGPGSLREAIERANMDPDPDAIDFAPGLGGTIELTTALPELATDVVLSGPGASALTLTGAPSARDLRGVTVAGGAEVRISGLTISGVGPGLPGSGGGIRNSGTLTLSGVSITGNVALGGGGISNEGVLTLIDSTVSGNTAEGFGSTGGSGGGISNSGTLTVINSTIAGNVARPGTIAQGFGGGISNGGTATIVDSLIAENGSSDLIGVVGGGVANSGTLLVSGSTLSGNSGDDGGGISIGPGATATFINSTISGNHARRSGGGVSNAGTLTATSSTFAGNSGDGGAVSNAGMLRLATSIFADPDGDTLVNAGGSVRSEGHNLFSDDPGTTLDPTDLINTDPLLGPLADNGGPTPTHALRPGSPAVDAAVPTAGVTTDQRGVPRPQGTAPDIGAFELVESAFLELTSETASNAVGRSQTVLATARDAMLAPLAAVPVTFRIAAGPNAGASGTTEPADGRTDADGRIRFTYPGVGGEGTDVLIASATLPEDADVMSGPVTIDWSGPPTVVGVRRLGFHARPTRLVVAFDAAMDPTRAEDPANYRLVAAGPDRRLGTADDRPLAVDAATYDEALRAVTLSPRRRLPLHGTYRLTVVGTPPGGLTSASGLPLDGAGTGRPGSDYEATFGREALVRPGAEATAERVAELRRRHQERREAPVQQHRAWLADRLALRAERQAALRNAREGLVGG</sequence>
<dbReference type="InterPro" id="IPR059226">
    <property type="entry name" value="Choice_anch_Q_dom"/>
</dbReference>
<dbReference type="OrthoDB" id="292920at2"/>
<name>A0A518H2H6_9BACT</name>
<proteinExistence type="predicted"/>
<dbReference type="EMBL" id="CP036426">
    <property type="protein sequence ID" value="QDV35062.1"/>
    <property type="molecule type" value="Genomic_DNA"/>
</dbReference>
<keyword evidence="4" id="KW-1185">Reference proteome</keyword>
<dbReference type="KEGG" id="tpla:ElP_29640"/>
<dbReference type="RefSeq" id="WP_145270390.1">
    <property type="nucleotide sequence ID" value="NZ_CP036426.1"/>
</dbReference>
<evidence type="ECO:0000256" key="1">
    <source>
        <dbReference type="ARBA" id="ARBA00022729"/>
    </source>
</evidence>
<dbReference type="SUPFAM" id="SSF51126">
    <property type="entry name" value="Pectin lyase-like"/>
    <property type="match status" value="1"/>
</dbReference>
<dbReference type="InterPro" id="IPR011050">
    <property type="entry name" value="Pectin_lyase_fold/virulence"/>
</dbReference>